<dbReference type="AlphaFoldDB" id="A0A482XGC3"/>
<sequence length="315" mass="34707">MKQACIPEPVPNRRVLRTLEAIVHNGLTVQDQKVIRSLCSHTDRPALIGLDRKVLRIQIGRIVRPAQNTQIGLAVLEHRCGLGLPLPVLCDLLVAKHPQVRHIPQRLAAPNPIIPERRLPVQHRIAPDQGRTAQHVPSRVPNQGPHPSQKPVLGLVDHAAHTVLLQLLPRAAALPRDHAPDLQRADTLAPGPDPDLPKEPALQHPDQLRQRAEHPGPDRGQRPRLPEKRQFPGPGQAVGVLLLVPRKGRHLLLDPGLAQDRKVERLFPGLDLDPLKADVPPLDRNLVLDHGRGLVAQCKLQGGALGLFQVIIQLF</sequence>
<proteinExistence type="predicted"/>
<dbReference type="Proteomes" id="UP000291343">
    <property type="component" value="Unassembled WGS sequence"/>
</dbReference>
<reference evidence="2 3" key="1">
    <citation type="journal article" date="2017" name="Gigascience">
        <title>Genome sequence of the small brown planthopper, Laodelphax striatellus.</title>
        <authorList>
            <person name="Zhu J."/>
            <person name="Jiang F."/>
            <person name="Wang X."/>
            <person name="Yang P."/>
            <person name="Bao Y."/>
            <person name="Zhao W."/>
            <person name="Wang W."/>
            <person name="Lu H."/>
            <person name="Wang Q."/>
            <person name="Cui N."/>
            <person name="Li J."/>
            <person name="Chen X."/>
            <person name="Luo L."/>
            <person name="Yu J."/>
            <person name="Kang L."/>
            <person name="Cui F."/>
        </authorList>
    </citation>
    <scope>NUCLEOTIDE SEQUENCE [LARGE SCALE GENOMIC DNA]</scope>
    <source>
        <strain evidence="2">Lst14</strain>
    </source>
</reference>
<accession>A0A482XGC3</accession>
<protein>
    <submittedName>
        <fullName evidence="2">Uncharacterized protein</fullName>
    </submittedName>
</protein>
<dbReference type="EMBL" id="QKKF02011076">
    <property type="protein sequence ID" value="RZF44348.1"/>
    <property type="molecule type" value="Genomic_DNA"/>
</dbReference>
<gene>
    <name evidence="2" type="ORF">LSTR_LSTR017455</name>
</gene>
<feature type="region of interest" description="Disordered" evidence="1">
    <location>
        <begin position="182"/>
        <end position="232"/>
    </location>
</feature>
<feature type="compositionally biased region" description="Basic and acidic residues" evidence="1">
    <location>
        <begin position="206"/>
        <end position="230"/>
    </location>
</feature>
<evidence type="ECO:0000256" key="1">
    <source>
        <dbReference type="SAM" id="MobiDB-lite"/>
    </source>
</evidence>
<organism evidence="2 3">
    <name type="scientific">Laodelphax striatellus</name>
    <name type="common">Small brown planthopper</name>
    <name type="synonym">Delphax striatella</name>
    <dbReference type="NCBI Taxonomy" id="195883"/>
    <lineage>
        <taxon>Eukaryota</taxon>
        <taxon>Metazoa</taxon>
        <taxon>Ecdysozoa</taxon>
        <taxon>Arthropoda</taxon>
        <taxon>Hexapoda</taxon>
        <taxon>Insecta</taxon>
        <taxon>Pterygota</taxon>
        <taxon>Neoptera</taxon>
        <taxon>Paraneoptera</taxon>
        <taxon>Hemiptera</taxon>
        <taxon>Auchenorrhyncha</taxon>
        <taxon>Fulgoroidea</taxon>
        <taxon>Delphacidae</taxon>
        <taxon>Criomorphinae</taxon>
        <taxon>Laodelphax</taxon>
    </lineage>
</organism>
<name>A0A482XGC3_LAOST</name>
<keyword evidence="3" id="KW-1185">Reference proteome</keyword>
<dbReference type="InParanoid" id="A0A482XGC3"/>
<evidence type="ECO:0000313" key="3">
    <source>
        <dbReference type="Proteomes" id="UP000291343"/>
    </source>
</evidence>
<comment type="caution">
    <text evidence="2">The sequence shown here is derived from an EMBL/GenBank/DDBJ whole genome shotgun (WGS) entry which is preliminary data.</text>
</comment>
<evidence type="ECO:0000313" key="2">
    <source>
        <dbReference type="EMBL" id="RZF44348.1"/>
    </source>
</evidence>
<feature type="region of interest" description="Disordered" evidence="1">
    <location>
        <begin position="128"/>
        <end position="152"/>
    </location>
</feature>